<accession>A0A1H8AG87</accession>
<dbReference type="Proteomes" id="UP000183015">
    <property type="component" value="Unassembled WGS sequence"/>
</dbReference>
<proteinExistence type="predicted"/>
<name>A0A1H8AG87_STRJI</name>
<reference evidence="2" key="1">
    <citation type="submission" date="2016-10" db="EMBL/GenBank/DDBJ databases">
        <authorList>
            <person name="Varghese N."/>
        </authorList>
    </citation>
    <scope>NUCLEOTIDE SEQUENCE [LARGE SCALE GENOMIC DNA]</scope>
    <source>
        <strain evidence="2">DSM 45096 / BCRC 16803 / CGMCC 4.1857 / CIP 109030 / JCM 12277 / KCTC 19219 / NBRC 100920 / 33214</strain>
    </source>
</reference>
<evidence type="ECO:0000313" key="1">
    <source>
        <dbReference type="EMBL" id="SEM69775.1"/>
    </source>
</evidence>
<dbReference type="RefSeq" id="WP_042459514.1">
    <property type="nucleotide sequence ID" value="NZ_BBPN01000060.1"/>
</dbReference>
<dbReference type="AlphaFoldDB" id="A0A1H8AG87"/>
<dbReference type="eggNOG" id="ENOG502ZNRY">
    <property type="taxonomic scope" value="Bacteria"/>
</dbReference>
<sequence length="141" mass="16052">MSILDTLVQADAVTRVRVLTGEDADAERRADKKPIGKSDCTYYCPDAATAERCIEALRASDERLRERPEELMLWDWQCTYWEAEPGNPNGGGTVLLGVAWYDEAFFADRRDAWFGAMHQRIYQQLGIPLENITVTHWSLIA</sequence>
<gene>
    <name evidence="1" type="ORF">SAMN05414137_1454</name>
</gene>
<dbReference type="EMBL" id="FOAZ01000045">
    <property type="protein sequence ID" value="SEM69775.1"/>
    <property type="molecule type" value="Genomic_DNA"/>
</dbReference>
<protein>
    <submittedName>
        <fullName evidence="1">Uncharacterized protein</fullName>
    </submittedName>
</protein>
<dbReference type="STRING" id="235985.SAMN05414137_1454"/>
<organism evidence="1 2">
    <name type="scientific">Streptacidiphilus jiangxiensis</name>
    <dbReference type="NCBI Taxonomy" id="235985"/>
    <lineage>
        <taxon>Bacteria</taxon>
        <taxon>Bacillati</taxon>
        <taxon>Actinomycetota</taxon>
        <taxon>Actinomycetes</taxon>
        <taxon>Kitasatosporales</taxon>
        <taxon>Streptomycetaceae</taxon>
        <taxon>Streptacidiphilus</taxon>
    </lineage>
</organism>
<keyword evidence="2" id="KW-1185">Reference proteome</keyword>
<evidence type="ECO:0000313" key="2">
    <source>
        <dbReference type="Proteomes" id="UP000183015"/>
    </source>
</evidence>